<dbReference type="EMBL" id="BK015567">
    <property type="protein sequence ID" value="DAE13555.1"/>
    <property type="molecule type" value="Genomic_DNA"/>
</dbReference>
<name>A0A8S5Q488_9CAUD</name>
<proteinExistence type="predicted"/>
<accession>A0A8S5Q488</accession>
<reference evidence="1" key="1">
    <citation type="journal article" date="2021" name="Proc. Natl. Acad. Sci. U.S.A.">
        <title>A Catalog of Tens of Thousands of Viruses from Human Metagenomes Reveals Hidden Associations with Chronic Diseases.</title>
        <authorList>
            <person name="Tisza M.J."/>
            <person name="Buck C.B."/>
        </authorList>
    </citation>
    <scope>NUCLEOTIDE SEQUENCE</scope>
    <source>
        <strain evidence="1">CtVif31</strain>
    </source>
</reference>
<evidence type="ECO:0000313" key="1">
    <source>
        <dbReference type="EMBL" id="DAE13555.1"/>
    </source>
</evidence>
<organism evidence="1">
    <name type="scientific">Siphoviridae sp. ctVif31</name>
    <dbReference type="NCBI Taxonomy" id="2825532"/>
    <lineage>
        <taxon>Viruses</taxon>
        <taxon>Duplodnaviria</taxon>
        <taxon>Heunggongvirae</taxon>
        <taxon>Uroviricota</taxon>
        <taxon>Caudoviricetes</taxon>
    </lineage>
</organism>
<protein>
    <submittedName>
        <fullName evidence="1">Uncharacterized protein</fullName>
    </submittedName>
</protein>
<sequence>MSQIGTELPTEYSDRFDKLRQNRVEVSFYKYGTAKDNFGEKLVNALESHDMCIKKYRETGNTEYLCDAANYLMFEFMYPQITGAYFKATDSGESAGVSGTPINKLKEKWY</sequence>